<dbReference type="Proteomes" id="UP000887540">
    <property type="component" value="Unplaced"/>
</dbReference>
<proteinExistence type="predicted"/>
<reference evidence="3" key="1">
    <citation type="submission" date="2022-11" db="UniProtKB">
        <authorList>
            <consortium name="WormBaseParasite"/>
        </authorList>
    </citation>
    <scope>IDENTIFICATION</scope>
</reference>
<dbReference type="GO" id="GO:0005524">
    <property type="term" value="F:ATP binding"/>
    <property type="evidence" value="ECO:0007669"/>
    <property type="project" value="InterPro"/>
</dbReference>
<dbReference type="Pfam" id="PF07714">
    <property type="entry name" value="PK_Tyr_Ser-Thr"/>
    <property type="match status" value="1"/>
</dbReference>
<dbReference type="AlphaFoldDB" id="A0A914CDH4"/>
<keyword evidence="2" id="KW-1185">Reference proteome</keyword>
<dbReference type="InterPro" id="IPR001245">
    <property type="entry name" value="Ser-Thr/Tyr_kinase_cat_dom"/>
</dbReference>
<dbReference type="WBParaSite" id="ACRNAN_Path_896.g3450.t1">
    <property type="protein sequence ID" value="ACRNAN_Path_896.g3450.t1"/>
    <property type="gene ID" value="ACRNAN_Path_896.g3450"/>
</dbReference>
<dbReference type="InterPro" id="IPR020635">
    <property type="entry name" value="Tyr_kinase_cat_dom"/>
</dbReference>
<sequence>MEYLAKNKIVHRDLATRNVLMKHHQHVEVADFGLSSLLEGNIRSPQKLPFRWVPMECLQDLSASLYCEATDVWSFGVTCWEILTFAKLPYENLHFTPKAVLQTLYKYLSDGNRLEKPGNCGLEFYQLLIMCWSQHPASRPKFVMLREMLENYKTNPFGYINDIRHNPTLLETPTESEEAQVKLISEMLGKDDYLYEDYLTISYKNEQEFLNNLGSYYFENKGLKRSNSDSKVCMDTNEYLLKKKKIEANFRNLKRSNSYLEVVASYQNEVVAYK</sequence>
<dbReference type="InterPro" id="IPR011009">
    <property type="entry name" value="Kinase-like_dom_sf"/>
</dbReference>
<dbReference type="SMART" id="SM00219">
    <property type="entry name" value="TyrKc"/>
    <property type="match status" value="1"/>
</dbReference>
<dbReference type="GO" id="GO:0043235">
    <property type="term" value="C:receptor complex"/>
    <property type="evidence" value="ECO:0007669"/>
    <property type="project" value="TreeGrafter"/>
</dbReference>
<feature type="domain" description="Protein kinase" evidence="1">
    <location>
        <begin position="1"/>
        <end position="158"/>
    </location>
</feature>
<dbReference type="PANTHER" id="PTHR24416:SF566">
    <property type="entry name" value="EPIDERMAL GROWTH FACTOR RECEPTOR"/>
    <property type="match status" value="1"/>
</dbReference>
<dbReference type="GO" id="GO:0008284">
    <property type="term" value="P:positive regulation of cell population proliferation"/>
    <property type="evidence" value="ECO:0007669"/>
    <property type="project" value="TreeGrafter"/>
</dbReference>
<evidence type="ECO:0000259" key="1">
    <source>
        <dbReference type="PROSITE" id="PS50011"/>
    </source>
</evidence>
<dbReference type="GO" id="GO:0004714">
    <property type="term" value="F:transmembrane receptor protein tyrosine kinase activity"/>
    <property type="evidence" value="ECO:0007669"/>
    <property type="project" value="TreeGrafter"/>
</dbReference>
<dbReference type="GO" id="GO:0009925">
    <property type="term" value="C:basal plasma membrane"/>
    <property type="evidence" value="ECO:0007669"/>
    <property type="project" value="TreeGrafter"/>
</dbReference>
<dbReference type="InterPro" id="IPR000719">
    <property type="entry name" value="Prot_kinase_dom"/>
</dbReference>
<accession>A0A914CDH4</accession>
<organism evidence="2 3">
    <name type="scientific">Acrobeloides nanus</name>
    <dbReference type="NCBI Taxonomy" id="290746"/>
    <lineage>
        <taxon>Eukaryota</taxon>
        <taxon>Metazoa</taxon>
        <taxon>Ecdysozoa</taxon>
        <taxon>Nematoda</taxon>
        <taxon>Chromadorea</taxon>
        <taxon>Rhabditida</taxon>
        <taxon>Tylenchina</taxon>
        <taxon>Cephalobomorpha</taxon>
        <taxon>Cephaloboidea</taxon>
        <taxon>Cephalobidae</taxon>
        <taxon>Acrobeloides</taxon>
    </lineage>
</organism>
<dbReference type="Gene3D" id="1.10.510.10">
    <property type="entry name" value="Transferase(Phosphotransferase) domain 1"/>
    <property type="match status" value="1"/>
</dbReference>
<dbReference type="GO" id="GO:0043066">
    <property type="term" value="P:negative regulation of apoptotic process"/>
    <property type="evidence" value="ECO:0007669"/>
    <property type="project" value="TreeGrafter"/>
</dbReference>
<evidence type="ECO:0000313" key="2">
    <source>
        <dbReference type="Proteomes" id="UP000887540"/>
    </source>
</evidence>
<dbReference type="GO" id="GO:0007169">
    <property type="term" value="P:cell surface receptor protein tyrosine kinase signaling pathway"/>
    <property type="evidence" value="ECO:0007669"/>
    <property type="project" value="TreeGrafter"/>
</dbReference>
<dbReference type="PANTHER" id="PTHR24416">
    <property type="entry name" value="TYROSINE-PROTEIN KINASE RECEPTOR"/>
    <property type="match status" value="1"/>
</dbReference>
<dbReference type="GO" id="GO:0022008">
    <property type="term" value="P:neurogenesis"/>
    <property type="evidence" value="ECO:0007669"/>
    <property type="project" value="TreeGrafter"/>
</dbReference>
<dbReference type="InterPro" id="IPR050122">
    <property type="entry name" value="RTK"/>
</dbReference>
<protein>
    <submittedName>
        <fullName evidence="3">Protein kinase domain-containing protein</fullName>
    </submittedName>
</protein>
<dbReference type="PROSITE" id="PS50011">
    <property type="entry name" value="PROTEIN_KINASE_DOM"/>
    <property type="match status" value="1"/>
</dbReference>
<dbReference type="PRINTS" id="PR00109">
    <property type="entry name" value="TYRKINASE"/>
</dbReference>
<dbReference type="InterPro" id="IPR008266">
    <property type="entry name" value="Tyr_kinase_AS"/>
</dbReference>
<dbReference type="SUPFAM" id="SSF56112">
    <property type="entry name" value="Protein kinase-like (PK-like)"/>
    <property type="match status" value="1"/>
</dbReference>
<name>A0A914CDH4_9BILA</name>
<dbReference type="PROSITE" id="PS00109">
    <property type="entry name" value="PROTEIN_KINASE_TYR"/>
    <property type="match status" value="1"/>
</dbReference>
<evidence type="ECO:0000313" key="3">
    <source>
        <dbReference type="WBParaSite" id="ACRNAN_Path_896.g3450.t1"/>
    </source>
</evidence>